<dbReference type="EMBL" id="ML996081">
    <property type="protein sequence ID" value="KAF2157664.1"/>
    <property type="molecule type" value="Genomic_DNA"/>
</dbReference>
<comment type="caution">
    <text evidence="4">The sequence shown here is derived from an EMBL/GenBank/DDBJ whole genome shotgun (WGS) entry which is preliminary data.</text>
</comment>
<evidence type="ECO:0000256" key="1">
    <source>
        <dbReference type="ARBA" id="ARBA00023242"/>
    </source>
</evidence>
<dbReference type="GO" id="GO:0000981">
    <property type="term" value="F:DNA-binding transcription factor activity, RNA polymerase II-specific"/>
    <property type="evidence" value="ECO:0007669"/>
    <property type="project" value="InterPro"/>
</dbReference>
<dbReference type="AlphaFoldDB" id="A0A9P4MPW3"/>
<dbReference type="Gene3D" id="4.10.240.10">
    <property type="entry name" value="Zn(2)-C6 fungal-type DNA-binding domain"/>
    <property type="match status" value="1"/>
</dbReference>
<accession>A0A9P4MPW3</accession>
<dbReference type="InterPro" id="IPR001138">
    <property type="entry name" value="Zn2Cys6_DnaBD"/>
</dbReference>
<protein>
    <recommendedName>
        <fullName evidence="3">Zn(2)-C6 fungal-type domain-containing protein</fullName>
    </recommendedName>
</protein>
<evidence type="ECO:0000256" key="2">
    <source>
        <dbReference type="SAM" id="MobiDB-lite"/>
    </source>
</evidence>
<gene>
    <name evidence="4" type="ORF">K461DRAFT_264535</name>
</gene>
<dbReference type="OrthoDB" id="2740448at2759"/>
<dbReference type="SUPFAM" id="SSF57701">
    <property type="entry name" value="Zn2/Cys6 DNA-binding domain"/>
    <property type="match status" value="1"/>
</dbReference>
<reference evidence="4" key="1">
    <citation type="journal article" date="2020" name="Stud. Mycol.">
        <title>101 Dothideomycetes genomes: a test case for predicting lifestyles and emergence of pathogens.</title>
        <authorList>
            <person name="Haridas S."/>
            <person name="Albert R."/>
            <person name="Binder M."/>
            <person name="Bloem J."/>
            <person name="Labutti K."/>
            <person name="Salamov A."/>
            <person name="Andreopoulos B."/>
            <person name="Baker S."/>
            <person name="Barry K."/>
            <person name="Bills G."/>
            <person name="Bluhm B."/>
            <person name="Cannon C."/>
            <person name="Castanera R."/>
            <person name="Culley D."/>
            <person name="Daum C."/>
            <person name="Ezra D."/>
            <person name="Gonzalez J."/>
            <person name="Henrissat B."/>
            <person name="Kuo A."/>
            <person name="Liang C."/>
            <person name="Lipzen A."/>
            <person name="Lutzoni F."/>
            <person name="Magnuson J."/>
            <person name="Mondo S."/>
            <person name="Nolan M."/>
            <person name="Ohm R."/>
            <person name="Pangilinan J."/>
            <person name="Park H.-J."/>
            <person name="Ramirez L."/>
            <person name="Alfaro M."/>
            <person name="Sun H."/>
            <person name="Tritt A."/>
            <person name="Yoshinaga Y."/>
            <person name="Zwiers L.-H."/>
            <person name="Turgeon B."/>
            <person name="Goodwin S."/>
            <person name="Spatafora J."/>
            <person name="Crous P."/>
            <person name="Grigoriev I."/>
        </authorList>
    </citation>
    <scope>NUCLEOTIDE SEQUENCE</scope>
    <source>
        <strain evidence="4">CBS 260.36</strain>
    </source>
</reference>
<dbReference type="CDD" id="cd12148">
    <property type="entry name" value="fungal_TF_MHR"/>
    <property type="match status" value="1"/>
</dbReference>
<dbReference type="PANTHER" id="PTHR31668:SF24">
    <property type="entry name" value="TRANSCRIPTION FACTOR, PUTATIVE-RELATED"/>
    <property type="match status" value="1"/>
</dbReference>
<keyword evidence="1" id="KW-0539">Nucleus</keyword>
<evidence type="ECO:0000313" key="5">
    <source>
        <dbReference type="Proteomes" id="UP000799439"/>
    </source>
</evidence>
<dbReference type="InterPro" id="IPR036864">
    <property type="entry name" value="Zn2-C6_fun-type_DNA-bd_sf"/>
</dbReference>
<proteinExistence type="predicted"/>
<dbReference type="PROSITE" id="PS00463">
    <property type="entry name" value="ZN2_CY6_FUNGAL_1"/>
    <property type="match status" value="1"/>
</dbReference>
<feature type="compositionally biased region" description="Low complexity" evidence="2">
    <location>
        <begin position="15"/>
        <end position="29"/>
    </location>
</feature>
<feature type="compositionally biased region" description="Polar residues" evidence="2">
    <location>
        <begin position="120"/>
        <end position="145"/>
    </location>
</feature>
<dbReference type="PROSITE" id="PS50048">
    <property type="entry name" value="ZN2_CY6_FUNGAL_2"/>
    <property type="match status" value="1"/>
</dbReference>
<feature type="region of interest" description="Disordered" evidence="2">
    <location>
        <begin position="1"/>
        <end position="33"/>
    </location>
</feature>
<name>A0A9P4MPW3_9PEZI</name>
<dbReference type="Pfam" id="PF00172">
    <property type="entry name" value="Zn_clus"/>
    <property type="match status" value="1"/>
</dbReference>
<dbReference type="GO" id="GO:0008270">
    <property type="term" value="F:zinc ion binding"/>
    <property type="evidence" value="ECO:0007669"/>
    <property type="project" value="InterPro"/>
</dbReference>
<sequence length="550" mass="62367">MNGALLPPPLVTPISSSASSSPSSSSAARRSTRACDACRRRKVRCNGAAPRCQQCAHLDITCMYSTAGASRRSRKTAAPRGTVIAACRNGALASPFASNQLPPPPPRSQPSPPTPLTMGSAHSPSAVTHISDHSSPSTGSWSPELTMRTPTFVSRNLPNIYFMELLPDYVKTVYPVNPVISEHEVRDCIARMPMGDPETLAFLYSYAALTVNLSHIDRPDTKDQVSSLLASALEHKRPLSHLERAPSALRIVTCVFIEICYLSLRRIDLAMIYLREAIGMLIMLKVHVPDVMAKIDRVERIRLERLYWECFIHERFSAVAYDKDVILDELPHLPEHDHMLSYQIHYGWIYTIQTFKVIDKDFVRYWLTRDTPPHEWVRQRHRILEDSQWKIEINVLPTMQQADIIVTRQWLRTILWQIAIRHMILSSGRVGSSVDETPSLTLPLQLSKELKLFLESFSHEEVSVHGTGIVFKLFEITNAIVDVILQLPDAPGQDTRERLEDLLVLKRLILGFPKLEKMHRKILEQKFDKIRGLEMRDGSEEGIEELVNLL</sequence>
<evidence type="ECO:0000259" key="3">
    <source>
        <dbReference type="PROSITE" id="PS50048"/>
    </source>
</evidence>
<evidence type="ECO:0000313" key="4">
    <source>
        <dbReference type="EMBL" id="KAF2157664.1"/>
    </source>
</evidence>
<dbReference type="InterPro" id="IPR050797">
    <property type="entry name" value="Carb_Metab_Trans_Reg"/>
</dbReference>
<dbReference type="CDD" id="cd00067">
    <property type="entry name" value="GAL4"/>
    <property type="match status" value="1"/>
</dbReference>
<organism evidence="4 5">
    <name type="scientific">Myriangium duriaei CBS 260.36</name>
    <dbReference type="NCBI Taxonomy" id="1168546"/>
    <lineage>
        <taxon>Eukaryota</taxon>
        <taxon>Fungi</taxon>
        <taxon>Dikarya</taxon>
        <taxon>Ascomycota</taxon>
        <taxon>Pezizomycotina</taxon>
        <taxon>Dothideomycetes</taxon>
        <taxon>Dothideomycetidae</taxon>
        <taxon>Myriangiales</taxon>
        <taxon>Myriangiaceae</taxon>
        <taxon>Myriangium</taxon>
    </lineage>
</organism>
<dbReference type="SMART" id="SM00066">
    <property type="entry name" value="GAL4"/>
    <property type="match status" value="1"/>
</dbReference>
<dbReference type="Proteomes" id="UP000799439">
    <property type="component" value="Unassembled WGS sequence"/>
</dbReference>
<feature type="domain" description="Zn(2)-C6 fungal-type" evidence="3">
    <location>
        <begin position="34"/>
        <end position="64"/>
    </location>
</feature>
<feature type="compositionally biased region" description="Pro residues" evidence="2">
    <location>
        <begin position="1"/>
        <end position="11"/>
    </location>
</feature>
<dbReference type="PANTHER" id="PTHR31668">
    <property type="entry name" value="GLUCOSE TRANSPORT TRANSCRIPTION REGULATOR RGT1-RELATED-RELATED"/>
    <property type="match status" value="1"/>
</dbReference>
<keyword evidence="5" id="KW-1185">Reference proteome</keyword>
<feature type="region of interest" description="Disordered" evidence="2">
    <location>
        <begin position="95"/>
        <end position="145"/>
    </location>
</feature>
<feature type="compositionally biased region" description="Pro residues" evidence="2">
    <location>
        <begin position="101"/>
        <end position="115"/>
    </location>
</feature>